<dbReference type="OrthoDB" id="9811532at2"/>
<name>A0A2P8H1A0_9BACL</name>
<comment type="caution">
    <text evidence="2">The sequence shown here is derived from an EMBL/GenBank/DDBJ whole genome shotgun (WGS) entry which is preliminary data.</text>
</comment>
<accession>A0A2P8H1A0</accession>
<dbReference type="InterPro" id="IPR036986">
    <property type="entry name" value="S4_RNA-bd_sf"/>
</dbReference>
<evidence type="ECO:0000256" key="1">
    <source>
        <dbReference type="PROSITE-ProRule" id="PRU00182"/>
    </source>
</evidence>
<organism evidence="2 3">
    <name type="scientific">Planomicrobium soli</name>
    <dbReference type="NCBI Taxonomy" id="1176648"/>
    <lineage>
        <taxon>Bacteria</taxon>
        <taxon>Bacillati</taxon>
        <taxon>Bacillota</taxon>
        <taxon>Bacilli</taxon>
        <taxon>Bacillales</taxon>
        <taxon>Caryophanaceae</taxon>
        <taxon>Planomicrobium</taxon>
    </lineage>
</organism>
<dbReference type="SUPFAM" id="SSF55174">
    <property type="entry name" value="Alpha-L RNA-binding motif"/>
    <property type="match status" value="1"/>
</dbReference>
<keyword evidence="1" id="KW-0694">RNA-binding</keyword>
<dbReference type="PROSITE" id="PS50889">
    <property type="entry name" value="S4"/>
    <property type="match status" value="1"/>
</dbReference>
<dbReference type="RefSeq" id="WP_106533321.1">
    <property type="nucleotide sequence ID" value="NZ_PYAT01000006.1"/>
</dbReference>
<dbReference type="Proteomes" id="UP000242682">
    <property type="component" value="Unassembled WGS sequence"/>
</dbReference>
<dbReference type="InterPro" id="IPR014330">
    <property type="entry name" value="RNA-bd_S4-rel_YaaA"/>
</dbReference>
<keyword evidence="3" id="KW-1185">Reference proteome</keyword>
<evidence type="ECO:0000313" key="2">
    <source>
        <dbReference type="EMBL" id="PSL39992.1"/>
    </source>
</evidence>
<reference evidence="2 3" key="1">
    <citation type="submission" date="2018-03" db="EMBL/GenBank/DDBJ databases">
        <title>Genomic Encyclopedia of Type Strains, Phase III (KMG-III): the genomes of soil and plant-associated and newly described type strains.</title>
        <authorList>
            <person name="Whitman W."/>
        </authorList>
    </citation>
    <scope>NUCLEOTIDE SEQUENCE [LARGE SCALE GENOMIC DNA]</scope>
    <source>
        <strain evidence="2 3">CGMCC 1.12259</strain>
    </source>
</reference>
<proteinExistence type="predicted"/>
<dbReference type="EMBL" id="PYAT01000006">
    <property type="protein sequence ID" value="PSL39992.1"/>
    <property type="molecule type" value="Genomic_DNA"/>
</dbReference>
<dbReference type="GO" id="GO:0003723">
    <property type="term" value="F:RNA binding"/>
    <property type="evidence" value="ECO:0007669"/>
    <property type="project" value="UniProtKB-KW"/>
</dbReference>
<dbReference type="Pfam" id="PF13275">
    <property type="entry name" value="S4_2"/>
    <property type="match status" value="1"/>
</dbReference>
<protein>
    <submittedName>
        <fullName evidence="2">S4 domain protein YaaA</fullName>
    </submittedName>
</protein>
<evidence type="ECO:0000313" key="3">
    <source>
        <dbReference type="Proteomes" id="UP000242682"/>
    </source>
</evidence>
<sequence>MKEIGIETEFITLGQLLKMTDTISSGGMAKWFLSEHEVFVNGELEDRRGRKLRPEDKVIIPEVGEFLIVVAEGMSFNAD</sequence>
<gene>
    <name evidence="2" type="ORF">B0H99_1064</name>
</gene>
<dbReference type="Gene3D" id="3.10.290.10">
    <property type="entry name" value="RNA-binding S4 domain"/>
    <property type="match status" value="1"/>
</dbReference>
<dbReference type="NCBIfam" id="TIGR02988">
    <property type="entry name" value="YaaA_near_RecF"/>
    <property type="match status" value="1"/>
</dbReference>
<dbReference type="AlphaFoldDB" id="A0A2P8H1A0"/>